<organism evidence="1">
    <name type="scientific">Arundo donax</name>
    <name type="common">Giant reed</name>
    <name type="synonym">Donax arundinaceus</name>
    <dbReference type="NCBI Taxonomy" id="35708"/>
    <lineage>
        <taxon>Eukaryota</taxon>
        <taxon>Viridiplantae</taxon>
        <taxon>Streptophyta</taxon>
        <taxon>Embryophyta</taxon>
        <taxon>Tracheophyta</taxon>
        <taxon>Spermatophyta</taxon>
        <taxon>Magnoliopsida</taxon>
        <taxon>Liliopsida</taxon>
        <taxon>Poales</taxon>
        <taxon>Poaceae</taxon>
        <taxon>PACMAD clade</taxon>
        <taxon>Arundinoideae</taxon>
        <taxon>Arundineae</taxon>
        <taxon>Arundo</taxon>
    </lineage>
</organism>
<reference evidence="1" key="2">
    <citation type="journal article" date="2015" name="Data Brief">
        <title>Shoot transcriptome of the giant reed, Arundo donax.</title>
        <authorList>
            <person name="Barrero R.A."/>
            <person name="Guerrero F.D."/>
            <person name="Moolhuijzen P."/>
            <person name="Goolsby J.A."/>
            <person name="Tidwell J."/>
            <person name="Bellgard S.E."/>
            <person name="Bellgard M.I."/>
        </authorList>
    </citation>
    <scope>NUCLEOTIDE SEQUENCE</scope>
    <source>
        <tissue evidence="1">Shoot tissue taken approximately 20 cm above the soil surface</tissue>
    </source>
</reference>
<sequence>MFSVPGALLTGAGCRSLGAS</sequence>
<evidence type="ECO:0000313" key="1">
    <source>
        <dbReference type="EMBL" id="JAE01913.1"/>
    </source>
</evidence>
<proteinExistence type="predicted"/>
<reference evidence="1" key="1">
    <citation type="submission" date="2014-09" db="EMBL/GenBank/DDBJ databases">
        <authorList>
            <person name="Magalhaes I.L.F."/>
            <person name="Oliveira U."/>
            <person name="Santos F.R."/>
            <person name="Vidigal T.H.D.A."/>
            <person name="Brescovit A.D."/>
            <person name="Santos A.J."/>
        </authorList>
    </citation>
    <scope>NUCLEOTIDE SEQUENCE</scope>
    <source>
        <tissue evidence="1">Shoot tissue taken approximately 20 cm above the soil surface</tissue>
    </source>
</reference>
<accession>A0A0A9F0T7</accession>
<name>A0A0A9F0T7_ARUDO</name>
<protein>
    <submittedName>
        <fullName evidence="1">Uncharacterized protein</fullName>
    </submittedName>
</protein>
<dbReference type="EMBL" id="GBRH01195983">
    <property type="protein sequence ID" value="JAE01913.1"/>
    <property type="molecule type" value="Transcribed_RNA"/>
</dbReference>
<dbReference type="AlphaFoldDB" id="A0A0A9F0T7"/>